<dbReference type="Proteomes" id="UP001175226">
    <property type="component" value="Unassembled WGS sequence"/>
</dbReference>
<sequence>MIVNYHSSKLWSKPICHIMTVRPFPNNSLSLLTTALSRSGQHDLSISFHDTGTDHVSFETVSALLHLFMNHSTRWREARLSLRPTLCDTLTVVRGRVPALSVLGLTCSQPVQVSVDAFEIAPRLSDVMLHGMGENARIPISVSGLVSFQDDRVFADLVTIRYFLDIIRKAPQLQTFEVGYHILEEDLSLSHHQRIRSPSLKTFDACDSNLIRSLELPSLRGIYLMRSVMADDSEVLTSPDALSALHEMLSHSQCSLTLNYLIIHEAYIDANLIGIVEMSPQVTSISLHVGNGRWSKASDEVCRKLLSRMAETAVDNKHSVLPHLEHYDMSVESNPHDGDITFVNGDLMKMVSSRWTKSPLKSVTITLSTTPRIRLIGPEMLSREDVQTLRAYKAAGLDIQVRADDHDSMDRLRYV</sequence>
<dbReference type="EMBL" id="JAUEPT010000028">
    <property type="protein sequence ID" value="KAK0441980.1"/>
    <property type="molecule type" value="Genomic_DNA"/>
</dbReference>
<organism evidence="1 2">
    <name type="scientific">Armillaria borealis</name>
    <dbReference type="NCBI Taxonomy" id="47425"/>
    <lineage>
        <taxon>Eukaryota</taxon>
        <taxon>Fungi</taxon>
        <taxon>Dikarya</taxon>
        <taxon>Basidiomycota</taxon>
        <taxon>Agaricomycotina</taxon>
        <taxon>Agaricomycetes</taxon>
        <taxon>Agaricomycetidae</taxon>
        <taxon>Agaricales</taxon>
        <taxon>Marasmiineae</taxon>
        <taxon>Physalacriaceae</taxon>
        <taxon>Armillaria</taxon>
    </lineage>
</organism>
<evidence type="ECO:0008006" key="3">
    <source>
        <dbReference type="Google" id="ProtNLM"/>
    </source>
</evidence>
<keyword evidence="2" id="KW-1185">Reference proteome</keyword>
<evidence type="ECO:0000313" key="2">
    <source>
        <dbReference type="Proteomes" id="UP001175226"/>
    </source>
</evidence>
<evidence type="ECO:0000313" key="1">
    <source>
        <dbReference type="EMBL" id="KAK0441980.1"/>
    </source>
</evidence>
<gene>
    <name evidence="1" type="ORF">EV421DRAFT_617416</name>
</gene>
<comment type="caution">
    <text evidence="1">The sequence shown here is derived from an EMBL/GenBank/DDBJ whole genome shotgun (WGS) entry which is preliminary data.</text>
</comment>
<accession>A0AA39MQE6</accession>
<reference evidence="1" key="1">
    <citation type="submission" date="2023-06" db="EMBL/GenBank/DDBJ databases">
        <authorList>
            <consortium name="Lawrence Berkeley National Laboratory"/>
            <person name="Ahrendt S."/>
            <person name="Sahu N."/>
            <person name="Indic B."/>
            <person name="Wong-Bajracharya J."/>
            <person name="Merenyi Z."/>
            <person name="Ke H.-M."/>
            <person name="Monk M."/>
            <person name="Kocsube S."/>
            <person name="Drula E."/>
            <person name="Lipzen A."/>
            <person name="Balint B."/>
            <person name="Henrissat B."/>
            <person name="Andreopoulos B."/>
            <person name="Martin F.M."/>
            <person name="Harder C.B."/>
            <person name="Rigling D."/>
            <person name="Ford K.L."/>
            <person name="Foster G.D."/>
            <person name="Pangilinan J."/>
            <person name="Papanicolaou A."/>
            <person name="Barry K."/>
            <person name="LaButti K."/>
            <person name="Viragh M."/>
            <person name="Koriabine M."/>
            <person name="Yan M."/>
            <person name="Riley R."/>
            <person name="Champramary S."/>
            <person name="Plett K.L."/>
            <person name="Tsai I.J."/>
            <person name="Slot J."/>
            <person name="Sipos G."/>
            <person name="Plett J."/>
            <person name="Nagy L.G."/>
            <person name="Grigoriev I.V."/>
        </authorList>
    </citation>
    <scope>NUCLEOTIDE SEQUENCE</scope>
    <source>
        <strain evidence="1">FPL87.14</strain>
    </source>
</reference>
<name>A0AA39MQE6_9AGAR</name>
<protein>
    <recommendedName>
        <fullName evidence="3">F-box domain-containing protein</fullName>
    </recommendedName>
</protein>
<dbReference type="AlphaFoldDB" id="A0AA39MQE6"/>
<proteinExistence type="predicted"/>